<name>A0ACB9BAK0_ARCLA</name>
<protein>
    <submittedName>
        <fullName evidence="1">Uncharacterized protein</fullName>
    </submittedName>
</protein>
<evidence type="ECO:0000313" key="1">
    <source>
        <dbReference type="EMBL" id="KAI3719549.1"/>
    </source>
</evidence>
<keyword evidence="2" id="KW-1185">Reference proteome</keyword>
<organism evidence="1 2">
    <name type="scientific">Arctium lappa</name>
    <name type="common">Greater burdock</name>
    <name type="synonym">Lappa major</name>
    <dbReference type="NCBI Taxonomy" id="4217"/>
    <lineage>
        <taxon>Eukaryota</taxon>
        <taxon>Viridiplantae</taxon>
        <taxon>Streptophyta</taxon>
        <taxon>Embryophyta</taxon>
        <taxon>Tracheophyta</taxon>
        <taxon>Spermatophyta</taxon>
        <taxon>Magnoliopsida</taxon>
        <taxon>eudicotyledons</taxon>
        <taxon>Gunneridae</taxon>
        <taxon>Pentapetalae</taxon>
        <taxon>asterids</taxon>
        <taxon>campanulids</taxon>
        <taxon>Asterales</taxon>
        <taxon>Asteraceae</taxon>
        <taxon>Carduoideae</taxon>
        <taxon>Cardueae</taxon>
        <taxon>Arctiinae</taxon>
        <taxon>Arctium</taxon>
    </lineage>
</organism>
<dbReference type="Proteomes" id="UP001055879">
    <property type="component" value="Linkage Group LG06"/>
</dbReference>
<accession>A0ACB9BAK0</accession>
<sequence>MRSVHGRGLPGCSSHRKGTEAEVWRGGVKVPDGSWRCGGMEKSGSLGMESASDSIVSLYNLRKQRKGRCL</sequence>
<comment type="caution">
    <text evidence="1">The sequence shown here is derived from an EMBL/GenBank/DDBJ whole genome shotgun (WGS) entry which is preliminary data.</text>
</comment>
<proteinExistence type="predicted"/>
<dbReference type="EMBL" id="CM042052">
    <property type="protein sequence ID" value="KAI3719549.1"/>
    <property type="molecule type" value="Genomic_DNA"/>
</dbReference>
<gene>
    <name evidence="1" type="ORF">L6452_20451</name>
</gene>
<evidence type="ECO:0000313" key="2">
    <source>
        <dbReference type="Proteomes" id="UP001055879"/>
    </source>
</evidence>
<reference evidence="2" key="1">
    <citation type="journal article" date="2022" name="Mol. Ecol. Resour.">
        <title>The genomes of chicory, endive, great burdock and yacon provide insights into Asteraceae palaeo-polyploidization history and plant inulin production.</title>
        <authorList>
            <person name="Fan W."/>
            <person name="Wang S."/>
            <person name="Wang H."/>
            <person name="Wang A."/>
            <person name="Jiang F."/>
            <person name="Liu H."/>
            <person name="Zhao H."/>
            <person name="Xu D."/>
            <person name="Zhang Y."/>
        </authorList>
    </citation>
    <scope>NUCLEOTIDE SEQUENCE [LARGE SCALE GENOMIC DNA]</scope>
    <source>
        <strain evidence="2">cv. Niubang</strain>
    </source>
</reference>
<reference evidence="1 2" key="2">
    <citation type="journal article" date="2022" name="Mol. Ecol. Resour.">
        <title>The genomes of chicory, endive, great burdock and yacon provide insights into Asteraceae paleo-polyploidization history and plant inulin production.</title>
        <authorList>
            <person name="Fan W."/>
            <person name="Wang S."/>
            <person name="Wang H."/>
            <person name="Wang A."/>
            <person name="Jiang F."/>
            <person name="Liu H."/>
            <person name="Zhao H."/>
            <person name="Xu D."/>
            <person name="Zhang Y."/>
        </authorList>
    </citation>
    <scope>NUCLEOTIDE SEQUENCE [LARGE SCALE GENOMIC DNA]</scope>
    <source>
        <strain evidence="2">cv. Niubang</strain>
    </source>
</reference>